<keyword evidence="1" id="KW-0472">Membrane</keyword>
<dbReference type="EMBL" id="PRDG01000002">
    <property type="protein sequence ID" value="MBP2622974.1"/>
    <property type="molecule type" value="Genomic_DNA"/>
</dbReference>
<reference evidence="2 3" key="1">
    <citation type="submission" date="2018-02" db="EMBL/GenBank/DDBJ databases">
        <title>Draft genome sequence of Streptococcus oricebi CCUG 70868T type strain.</title>
        <authorList>
            <person name="Mendez V."/>
            <person name="Salva-Serra F."/>
            <person name="Jaen-Luchoro D."/>
            <person name="Gonzales-Siles L."/>
            <person name="Karlsson R."/>
            <person name="Engstrom-Jakobsson H."/>
            <person name="Busquets A."/>
            <person name="Gomila M."/>
            <person name="Pineiro-Iglesias B."/>
            <person name="Bennasar-Figueras A."/>
            <person name="Seeger M."/>
            <person name="Moore E."/>
        </authorList>
    </citation>
    <scope>NUCLEOTIDE SEQUENCE [LARGE SCALE GENOMIC DNA]</scope>
    <source>
        <strain evidence="2 3">CCUG 70868</strain>
    </source>
</reference>
<gene>
    <name evidence="2" type="ORF">C4K46_03365</name>
</gene>
<evidence type="ECO:0000313" key="3">
    <source>
        <dbReference type="Proteomes" id="UP001519296"/>
    </source>
</evidence>
<keyword evidence="1" id="KW-1133">Transmembrane helix</keyword>
<comment type="caution">
    <text evidence="2">The sequence shown here is derived from an EMBL/GenBank/DDBJ whole genome shotgun (WGS) entry which is preliminary data.</text>
</comment>
<sequence length="73" mass="8317">MQELMIITSILLALTLIILVSVQPRESQRFFRDLTDQIGKPGYWQSQRGLKATTLLVSLSLLGLLLILMLLQY</sequence>
<dbReference type="Pfam" id="PF17000">
    <property type="entry name" value="Asp5"/>
    <property type="match status" value="1"/>
</dbReference>
<protein>
    <submittedName>
        <fullName evidence="2">Accessory secretory protein Asp5</fullName>
    </submittedName>
</protein>
<feature type="transmembrane region" description="Helical" evidence="1">
    <location>
        <begin position="48"/>
        <end position="71"/>
    </location>
</feature>
<proteinExistence type="predicted"/>
<organism evidence="2 3">
    <name type="scientific">Streptococcus oricebi</name>
    <dbReference type="NCBI Taxonomy" id="1547447"/>
    <lineage>
        <taxon>Bacteria</taxon>
        <taxon>Bacillati</taxon>
        <taxon>Bacillota</taxon>
        <taxon>Bacilli</taxon>
        <taxon>Lactobacillales</taxon>
        <taxon>Streptococcaceae</taxon>
        <taxon>Streptococcus</taxon>
    </lineage>
</organism>
<evidence type="ECO:0000313" key="2">
    <source>
        <dbReference type="EMBL" id="MBP2622974.1"/>
    </source>
</evidence>
<keyword evidence="1" id="KW-0812">Transmembrane</keyword>
<dbReference type="InterPro" id="IPR031548">
    <property type="entry name" value="Asp5"/>
</dbReference>
<accession>A0ABS5B2B8</accession>
<dbReference type="RefSeq" id="WP_209627402.1">
    <property type="nucleotide sequence ID" value="NZ_PRDG01000002.1"/>
</dbReference>
<name>A0ABS5B2B8_9STRE</name>
<keyword evidence="3" id="KW-1185">Reference proteome</keyword>
<evidence type="ECO:0000256" key="1">
    <source>
        <dbReference type="SAM" id="Phobius"/>
    </source>
</evidence>
<dbReference type="Proteomes" id="UP001519296">
    <property type="component" value="Unassembled WGS sequence"/>
</dbReference>